<evidence type="ECO:0008006" key="4">
    <source>
        <dbReference type="Google" id="ProtNLM"/>
    </source>
</evidence>
<reference evidence="3" key="1">
    <citation type="submission" date="2016-11" db="EMBL/GenBank/DDBJ databases">
        <authorList>
            <person name="Varghese N."/>
            <person name="Submissions S."/>
        </authorList>
    </citation>
    <scope>NUCLEOTIDE SEQUENCE [LARGE SCALE GENOMIC DNA]</scope>
    <source>
        <strain evidence="3">DSM 12395</strain>
    </source>
</reference>
<keyword evidence="1" id="KW-0175">Coiled coil</keyword>
<dbReference type="STRING" id="1121429.SAMN02745133_02544"/>
<dbReference type="Proteomes" id="UP000184148">
    <property type="component" value="Unassembled WGS sequence"/>
</dbReference>
<dbReference type="AlphaFoldDB" id="A0A1M5BCS1"/>
<proteinExistence type="predicted"/>
<dbReference type="InterPro" id="IPR048102">
    <property type="entry name" value="MobP3"/>
</dbReference>
<dbReference type="InterPro" id="IPR006597">
    <property type="entry name" value="Sel1-like"/>
</dbReference>
<dbReference type="SUPFAM" id="SSF81901">
    <property type="entry name" value="HCP-like"/>
    <property type="match status" value="1"/>
</dbReference>
<gene>
    <name evidence="2" type="ORF">SAMN02745133_02544</name>
</gene>
<dbReference type="SMART" id="SM00671">
    <property type="entry name" value="SEL1"/>
    <property type="match status" value="3"/>
</dbReference>
<dbReference type="Pfam" id="PF08238">
    <property type="entry name" value="Sel1"/>
    <property type="match status" value="4"/>
</dbReference>
<dbReference type="PANTHER" id="PTHR11102:SF160">
    <property type="entry name" value="ERAD-ASSOCIATED E3 UBIQUITIN-PROTEIN LIGASE COMPONENT HRD3"/>
    <property type="match status" value="1"/>
</dbReference>
<sequence length="591" mass="67820">MPRIIFKCRYLKNAPKAHLANLVEYVATREGVEKIDDSFRTLPATKNQQQLISEILKMLPDTADIFEYEDYLKKPTRENASEFISIALENNLDLIGKKKNFVDYIANRPRVEKFGSHGLFTDEGVPVVLSKVADEVSNHSGNVWTNIVSLRREDAERLGYDCAKPWQDLIRAQRNIIAENMKIAPENLRWYAAFHNESHHPHIHLIAYSINPKEAYVTKQGIENMRGSLAREIFRQDLMQIYEKQTERRNALNRQSREAMQDIIAQIRAGVCENKNIEELIAHLAEKLKHTSGKKQYGYLKAPLKALVNQIVDELAKDERVTELYSSWYEMRNEVLSTYVDKLPPPLPLSQQKEFKSIKNMVIAEALNIGSHHFTFEPDEEQNISIEDDGDITAATTYFEKSAKLGNVNAQYMLERIYLESDSEHENVEKALQWLGKAADNGNALAQYAMAKLYLTGNHLEKDAVKAVELFTKSAEQGNQYAQYALGKLYLLGHDVRQDKETALHWLSAAAAQGNIYAKYLLERMDSFKDPSILLAATRLMHHLGNIFREEYQKAFGNPLIQVDRKLRKKIMEKKLAQGHAYNDHAPHQSY</sequence>
<evidence type="ECO:0000313" key="3">
    <source>
        <dbReference type="Proteomes" id="UP000184148"/>
    </source>
</evidence>
<dbReference type="NCBIfam" id="NF041499">
    <property type="entry name" value="MobP3"/>
    <property type="match status" value="1"/>
</dbReference>
<keyword evidence="3" id="KW-1185">Reference proteome</keyword>
<accession>A0A1M5BCS1</accession>
<dbReference type="Gene3D" id="1.25.40.10">
    <property type="entry name" value="Tetratricopeptide repeat domain"/>
    <property type="match status" value="1"/>
</dbReference>
<dbReference type="InterPro" id="IPR050767">
    <property type="entry name" value="Sel1_AlgK"/>
</dbReference>
<organism evidence="2 3">
    <name type="scientific">Desulforamulus putei DSM 12395</name>
    <dbReference type="NCBI Taxonomy" id="1121429"/>
    <lineage>
        <taxon>Bacteria</taxon>
        <taxon>Bacillati</taxon>
        <taxon>Bacillota</taxon>
        <taxon>Clostridia</taxon>
        <taxon>Eubacteriales</taxon>
        <taxon>Peptococcaceae</taxon>
        <taxon>Desulforamulus</taxon>
    </lineage>
</organism>
<dbReference type="InterPro" id="IPR041073">
    <property type="entry name" value="MobL"/>
</dbReference>
<dbReference type="EMBL" id="FQUY01000022">
    <property type="protein sequence ID" value="SHF40230.1"/>
    <property type="molecule type" value="Genomic_DNA"/>
</dbReference>
<dbReference type="PANTHER" id="PTHR11102">
    <property type="entry name" value="SEL-1-LIKE PROTEIN"/>
    <property type="match status" value="1"/>
</dbReference>
<dbReference type="RefSeq" id="WP_073239760.1">
    <property type="nucleotide sequence ID" value="NZ_FQUY01000022.1"/>
</dbReference>
<evidence type="ECO:0000313" key="2">
    <source>
        <dbReference type="EMBL" id="SHF40230.1"/>
    </source>
</evidence>
<evidence type="ECO:0000256" key="1">
    <source>
        <dbReference type="SAM" id="Coils"/>
    </source>
</evidence>
<protein>
    <recommendedName>
        <fullName evidence="4">TPR repeat</fullName>
    </recommendedName>
</protein>
<dbReference type="InterPro" id="IPR011990">
    <property type="entry name" value="TPR-like_helical_dom_sf"/>
</dbReference>
<name>A0A1M5BCS1_9FIRM</name>
<dbReference type="OrthoDB" id="1775746at2"/>
<feature type="coiled-coil region" evidence="1">
    <location>
        <begin position="235"/>
        <end position="262"/>
    </location>
</feature>
<dbReference type="Pfam" id="PF18555">
    <property type="entry name" value="MobL"/>
    <property type="match status" value="1"/>
</dbReference>